<sequence length="272" mass="28899">MTTSRFRNTLLTASLMAGGLIMGGVAHATPGTVFEAENLLAFIPGSVDPGVGLGGFVSATEDELQWRDTGNPASAHSFLSILPPTNDPVNLVSDAGWFNVALVEHENNVIPGSTFNFTVDMRDNFSLAGATFDLTGTSSLPEVILDVSFTETRNVDLADCPAPNPLGSECDDIFAVPNLDAVINTFLFSALGERWMLSFQIDPDEDTGTFFDDEGNIIFTAEAETSQLFIQARIDQVEVPEPGTLALLGIGLAALPGAGMWRKAKKAGTKKV</sequence>
<evidence type="ECO:0000256" key="1">
    <source>
        <dbReference type="SAM" id="SignalP"/>
    </source>
</evidence>
<dbReference type="EMBL" id="WTVH01000024">
    <property type="protein sequence ID" value="NMF94128.1"/>
    <property type="molecule type" value="Genomic_DNA"/>
</dbReference>
<accession>A0ABX1N4B9</accession>
<keyword evidence="4" id="KW-1185">Reference proteome</keyword>
<evidence type="ECO:0000259" key="2">
    <source>
        <dbReference type="Pfam" id="PF07589"/>
    </source>
</evidence>
<feature type="domain" description="Ice-binding protein C-terminal" evidence="2">
    <location>
        <begin position="239"/>
        <end position="257"/>
    </location>
</feature>
<dbReference type="Proteomes" id="UP000601990">
    <property type="component" value="Unassembled WGS sequence"/>
</dbReference>
<dbReference type="RefSeq" id="WP_169199370.1">
    <property type="nucleotide sequence ID" value="NZ_WTVH02000010.1"/>
</dbReference>
<name>A0ABX1N4B9_9RHOO</name>
<reference evidence="3" key="1">
    <citation type="submission" date="2019-12" db="EMBL/GenBank/DDBJ databases">
        <title>Comparative genomics gives insights into the taxonomy of the Azoarcus-Aromatoleum group and reveals separate origins of nif in the plant-associated Azoarcus and non-plant-associated Aromatoleum sub-groups.</title>
        <authorList>
            <person name="Lafos M."/>
            <person name="Maluk M."/>
            <person name="Batista M."/>
            <person name="Junghare M."/>
            <person name="Carmona M."/>
            <person name="Faoro H."/>
            <person name="Cruz L.M."/>
            <person name="Battistoni F."/>
            <person name="De Souza E."/>
            <person name="Pedrosa F."/>
            <person name="Chen W.-M."/>
            <person name="Poole P.S."/>
            <person name="Dixon R.A."/>
            <person name="James E.K."/>
        </authorList>
    </citation>
    <scope>NUCLEOTIDE SEQUENCE</scope>
    <source>
        <strain evidence="3">U120</strain>
    </source>
</reference>
<keyword evidence="1" id="KW-0732">Signal</keyword>
<gene>
    <name evidence="3" type="ORF">GO608_12405</name>
</gene>
<protein>
    <submittedName>
        <fullName evidence="3">PEP-CTERM sorting domain-containing protein</fullName>
    </submittedName>
</protein>
<feature type="signal peptide" evidence="1">
    <location>
        <begin position="1"/>
        <end position="28"/>
    </location>
</feature>
<dbReference type="NCBIfam" id="NF038125">
    <property type="entry name" value="PEP_CTERM_THxN"/>
    <property type="match status" value="1"/>
</dbReference>
<comment type="caution">
    <text evidence="3">The sequence shown here is derived from an EMBL/GenBank/DDBJ whole genome shotgun (WGS) entry which is preliminary data.</text>
</comment>
<proteinExistence type="predicted"/>
<dbReference type="InterPro" id="IPR013424">
    <property type="entry name" value="Ice-binding_C"/>
</dbReference>
<feature type="chain" id="PRO_5045067431" evidence="1">
    <location>
        <begin position="29"/>
        <end position="272"/>
    </location>
</feature>
<evidence type="ECO:0000313" key="3">
    <source>
        <dbReference type="EMBL" id="NMF94128.1"/>
    </source>
</evidence>
<evidence type="ECO:0000313" key="4">
    <source>
        <dbReference type="Proteomes" id="UP000601990"/>
    </source>
</evidence>
<organism evidence="3 4">
    <name type="scientific">Aromatoleum buckelii</name>
    <dbReference type="NCBI Taxonomy" id="200254"/>
    <lineage>
        <taxon>Bacteria</taxon>
        <taxon>Pseudomonadati</taxon>
        <taxon>Pseudomonadota</taxon>
        <taxon>Betaproteobacteria</taxon>
        <taxon>Rhodocyclales</taxon>
        <taxon>Rhodocyclaceae</taxon>
        <taxon>Aromatoleum</taxon>
    </lineage>
</organism>
<dbReference type="NCBIfam" id="TIGR02595">
    <property type="entry name" value="PEP_CTERM"/>
    <property type="match status" value="1"/>
</dbReference>
<dbReference type="Pfam" id="PF07589">
    <property type="entry name" value="PEP-CTERM"/>
    <property type="match status" value="1"/>
</dbReference>